<gene>
    <name evidence="1" type="ORF">GPECTOR_20g434</name>
</gene>
<reference evidence="2" key="1">
    <citation type="journal article" date="2016" name="Nat. Commun.">
        <title>The Gonium pectorale genome demonstrates co-option of cell cycle regulation during the evolution of multicellularity.</title>
        <authorList>
            <person name="Hanschen E.R."/>
            <person name="Marriage T.N."/>
            <person name="Ferris P.J."/>
            <person name="Hamaji T."/>
            <person name="Toyoda A."/>
            <person name="Fujiyama A."/>
            <person name="Neme R."/>
            <person name="Noguchi H."/>
            <person name="Minakuchi Y."/>
            <person name="Suzuki M."/>
            <person name="Kawai-Toyooka H."/>
            <person name="Smith D.R."/>
            <person name="Sparks H."/>
            <person name="Anderson J."/>
            <person name="Bakaric R."/>
            <person name="Luria V."/>
            <person name="Karger A."/>
            <person name="Kirschner M.W."/>
            <person name="Durand P.M."/>
            <person name="Michod R.E."/>
            <person name="Nozaki H."/>
            <person name="Olson B.J."/>
        </authorList>
    </citation>
    <scope>NUCLEOTIDE SEQUENCE [LARGE SCALE GENOMIC DNA]</scope>
    <source>
        <strain evidence="2">NIES-2863</strain>
    </source>
</reference>
<sequence>MPTARQAVPSPRTSRLSDVARQVLAIALQHGVEGIVVGIPVQPGGSIVKPHTDSPTGRRCRSFAHTLALVCKEHGLSVYLYNEKSTTRAVVKSMGYNWQDKLSRNEKEARKLDAESAAMLLRLYYGNPRQAVRINPRVVIKNDDGAPDTA</sequence>
<dbReference type="SUPFAM" id="SSF53098">
    <property type="entry name" value="Ribonuclease H-like"/>
    <property type="match status" value="1"/>
</dbReference>
<evidence type="ECO:0008006" key="3">
    <source>
        <dbReference type="Google" id="ProtNLM"/>
    </source>
</evidence>
<dbReference type="STRING" id="33097.A0A150GIE2"/>
<dbReference type="InterPro" id="IPR005227">
    <property type="entry name" value="YqgF"/>
</dbReference>
<dbReference type="PANTHER" id="PTHR33317:SF4">
    <property type="entry name" value="POLYNUCLEOTIDYL TRANSFERASE, RIBONUCLEASE H-LIKE SUPERFAMILY PROTEIN"/>
    <property type="match status" value="1"/>
</dbReference>
<dbReference type="InterPro" id="IPR012337">
    <property type="entry name" value="RNaseH-like_sf"/>
</dbReference>
<dbReference type="PANTHER" id="PTHR33317">
    <property type="entry name" value="POLYNUCLEOTIDYL TRANSFERASE, RIBONUCLEASE H-LIKE SUPERFAMILY PROTEIN"/>
    <property type="match status" value="1"/>
</dbReference>
<accession>A0A150GIE2</accession>
<protein>
    <recommendedName>
        <fullName evidence="3">YqgF/RNase H-like domain-containing protein</fullName>
    </recommendedName>
</protein>
<dbReference type="AlphaFoldDB" id="A0A150GIE2"/>
<name>A0A150GIE2_GONPE</name>
<dbReference type="Proteomes" id="UP000075714">
    <property type="component" value="Unassembled WGS sequence"/>
</dbReference>
<organism evidence="1 2">
    <name type="scientific">Gonium pectorale</name>
    <name type="common">Green alga</name>
    <dbReference type="NCBI Taxonomy" id="33097"/>
    <lineage>
        <taxon>Eukaryota</taxon>
        <taxon>Viridiplantae</taxon>
        <taxon>Chlorophyta</taxon>
        <taxon>core chlorophytes</taxon>
        <taxon>Chlorophyceae</taxon>
        <taxon>CS clade</taxon>
        <taxon>Chlamydomonadales</taxon>
        <taxon>Volvocaceae</taxon>
        <taxon>Gonium</taxon>
    </lineage>
</organism>
<dbReference type="GO" id="GO:0000967">
    <property type="term" value="P:rRNA 5'-end processing"/>
    <property type="evidence" value="ECO:0007669"/>
    <property type="project" value="TreeGrafter"/>
</dbReference>
<dbReference type="OrthoDB" id="430851at2759"/>
<dbReference type="Pfam" id="PF03652">
    <property type="entry name" value="RuvX"/>
    <property type="match status" value="1"/>
</dbReference>
<keyword evidence="2" id="KW-1185">Reference proteome</keyword>
<dbReference type="EMBL" id="LSYV01000021">
    <property type="protein sequence ID" value="KXZ49578.1"/>
    <property type="molecule type" value="Genomic_DNA"/>
</dbReference>
<dbReference type="InterPro" id="IPR037027">
    <property type="entry name" value="YqgF/RNaseH-like_dom_sf"/>
</dbReference>
<evidence type="ECO:0000313" key="2">
    <source>
        <dbReference type="Proteomes" id="UP000075714"/>
    </source>
</evidence>
<dbReference type="Gene3D" id="3.30.420.140">
    <property type="entry name" value="YqgF/RNase H-like domain"/>
    <property type="match status" value="1"/>
</dbReference>
<proteinExistence type="predicted"/>
<comment type="caution">
    <text evidence="1">The sequence shown here is derived from an EMBL/GenBank/DDBJ whole genome shotgun (WGS) entry which is preliminary data.</text>
</comment>
<evidence type="ECO:0000313" key="1">
    <source>
        <dbReference type="EMBL" id="KXZ49578.1"/>
    </source>
</evidence>